<evidence type="ECO:0000256" key="1">
    <source>
        <dbReference type="SAM" id="MobiDB-lite"/>
    </source>
</evidence>
<dbReference type="EMBL" id="KN831778">
    <property type="protein sequence ID" value="KIM42430.1"/>
    <property type="molecule type" value="Genomic_DNA"/>
</dbReference>
<dbReference type="Proteomes" id="UP000053424">
    <property type="component" value="Unassembled WGS sequence"/>
</dbReference>
<reference evidence="2 3" key="1">
    <citation type="submission" date="2014-04" db="EMBL/GenBank/DDBJ databases">
        <authorList>
            <consortium name="DOE Joint Genome Institute"/>
            <person name="Kuo A."/>
            <person name="Gay G."/>
            <person name="Dore J."/>
            <person name="Kohler A."/>
            <person name="Nagy L.G."/>
            <person name="Floudas D."/>
            <person name="Copeland A."/>
            <person name="Barry K.W."/>
            <person name="Cichocki N."/>
            <person name="Veneault-Fourrey C."/>
            <person name="LaButti K."/>
            <person name="Lindquist E.A."/>
            <person name="Lipzen A."/>
            <person name="Lundell T."/>
            <person name="Morin E."/>
            <person name="Murat C."/>
            <person name="Sun H."/>
            <person name="Tunlid A."/>
            <person name="Henrissat B."/>
            <person name="Grigoriev I.V."/>
            <person name="Hibbett D.S."/>
            <person name="Martin F."/>
            <person name="Nordberg H.P."/>
            <person name="Cantor M.N."/>
            <person name="Hua S.X."/>
        </authorList>
    </citation>
    <scope>NUCLEOTIDE SEQUENCE [LARGE SCALE GENOMIC DNA]</scope>
    <source>
        <strain evidence="3">h7</strain>
    </source>
</reference>
<name>A0A0C3C0K9_HEBCY</name>
<dbReference type="AlphaFoldDB" id="A0A0C3C0K9"/>
<organism evidence="2 3">
    <name type="scientific">Hebeloma cylindrosporum</name>
    <dbReference type="NCBI Taxonomy" id="76867"/>
    <lineage>
        <taxon>Eukaryota</taxon>
        <taxon>Fungi</taxon>
        <taxon>Dikarya</taxon>
        <taxon>Basidiomycota</taxon>
        <taxon>Agaricomycotina</taxon>
        <taxon>Agaricomycetes</taxon>
        <taxon>Agaricomycetidae</taxon>
        <taxon>Agaricales</taxon>
        <taxon>Agaricineae</taxon>
        <taxon>Hymenogastraceae</taxon>
        <taxon>Hebeloma</taxon>
    </lineage>
</organism>
<gene>
    <name evidence="2" type="ORF">M413DRAFT_444849</name>
</gene>
<reference evidence="3" key="2">
    <citation type="submission" date="2015-01" db="EMBL/GenBank/DDBJ databases">
        <title>Evolutionary Origins and Diversification of the Mycorrhizal Mutualists.</title>
        <authorList>
            <consortium name="DOE Joint Genome Institute"/>
            <consortium name="Mycorrhizal Genomics Consortium"/>
            <person name="Kohler A."/>
            <person name="Kuo A."/>
            <person name="Nagy L.G."/>
            <person name="Floudas D."/>
            <person name="Copeland A."/>
            <person name="Barry K.W."/>
            <person name="Cichocki N."/>
            <person name="Veneault-Fourrey C."/>
            <person name="LaButti K."/>
            <person name="Lindquist E.A."/>
            <person name="Lipzen A."/>
            <person name="Lundell T."/>
            <person name="Morin E."/>
            <person name="Murat C."/>
            <person name="Riley R."/>
            <person name="Ohm R."/>
            <person name="Sun H."/>
            <person name="Tunlid A."/>
            <person name="Henrissat B."/>
            <person name="Grigoriev I.V."/>
            <person name="Hibbett D.S."/>
            <person name="Martin F."/>
        </authorList>
    </citation>
    <scope>NUCLEOTIDE SEQUENCE [LARGE SCALE GENOMIC DNA]</scope>
    <source>
        <strain evidence="3">h7</strain>
    </source>
</reference>
<sequence length="99" mass="11577">MGGCNDHDRNDRNDRRDESPQWVDDEEERSGYTTTSTFLFRFLCFQQEHLWNVRSIWWRHNQGVVGAAECERKWECADQGKEFVGQRGGSAVKNGSSDY</sequence>
<feature type="region of interest" description="Disordered" evidence="1">
    <location>
        <begin position="1"/>
        <end position="32"/>
    </location>
</feature>
<keyword evidence="3" id="KW-1185">Reference proteome</keyword>
<accession>A0A0C3C0K9</accession>
<protein>
    <submittedName>
        <fullName evidence="2">Uncharacterized protein</fullName>
    </submittedName>
</protein>
<evidence type="ECO:0000313" key="2">
    <source>
        <dbReference type="EMBL" id="KIM42430.1"/>
    </source>
</evidence>
<feature type="compositionally biased region" description="Basic and acidic residues" evidence="1">
    <location>
        <begin position="1"/>
        <end position="19"/>
    </location>
</feature>
<evidence type="ECO:0000313" key="3">
    <source>
        <dbReference type="Proteomes" id="UP000053424"/>
    </source>
</evidence>
<dbReference type="HOGENOM" id="CLU_2320669_0_0_1"/>
<proteinExistence type="predicted"/>